<reference evidence="1 2" key="1">
    <citation type="submission" date="2023-04" db="EMBL/GenBank/DDBJ databases">
        <title>Genome of Basidiobolus ranarum AG-B5.</title>
        <authorList>
            <person name="Stajich J.E."/>
            <person name="Carter-House D."/>
            <person name="Gryganskyi A."/>
        </authorList>
    </citation>
    <scope>NUCLEOTIDE SEQUENCE [LARGE SCALE GENOMIC DNA]</scope>
    <source>
        <strain evidence="1 2">AG-B5</strain>
    </source>
</reference>
<dbReference type="PIRSF" id="PIRSF005902">
    <property type="entry name" value="DNase_TatD"/>
    <property type="match status" value="1"/>
</dbReference>
<protein>
    <submittedName>
        <fullName evidence="1">Cut9-interacting protein scn1</fullName>
    </submittedName>
</protein>
<keyword evidence="2" id="KW-1185">Reference proteome</keyword>
<dbReference type="CDD" id="cd01310">
    <property type="entry name" value="TatD_DNAse"/>
    <property type="match status" value="1"/>
</dbReference>
<dbReference type="Pfam" id="PF01026">
    <property type="entry name" value="TatD_DNase"/>
    <property type="match status" value="1"/>
</dbReference>
<dbReference type="Proteomes" id="UP001479436">
    <property type="component" value="Unassembled WGS sequence"/>
</dbReference>
<dbReference type="InterPro" id="IPR032466">
    <property type="entry name" value="Metal_Hydrolase"/>
</dbReference>
<dbReference type="InterPro" id="IPR001130">
    <property type="entry name" value="TatD-like"/>
</dbReference>
<name>A0ABR2W387_9FUNG</name>
<dbReference type="EMBL" id="JASJQH010007092">
    <property type="protein sequence ID" value="KAK9718481.1"/>
    <property type="molecule type" value="Genomic_DNA"/>
</dbReference>
<proteinExistence type="predicted"/>
<evidence type="ECO:0000313" key="1">
    <source>
        <dbReference type="EMBL" id="KAK9718481.1"/>
    </source>
</evidence>
<dbReference type="Gene3D" id="3.20.20.140">
    <property type="entry name" value="Metal-dependent hydrolases"/>
    <property type="match status" value="1"/>
</dbReference>
<dbReference type="PANTHER" id="PTHR47345">
    <property type="entry name" value="CUT9-INTERACTING PROTEIN SCN1"/>
    <property type="match status" value="1"/>
</dbReference>
<dbReference type="SUPFAM" id="SSF51556">
    <property type="entry name" value="Metallo-dependent hydrolases"/>
    <property type="match status" value="1"/>
</dbReference>
<organism evidence="1 2">
    <name type="scientific">Basidiobolus ranarum</name>
    <dbReference type="NCBI Taxonomy" id="34480"/>
    <lineage>
        <taxon>Eukaryota</taxon>
        <taxon>Fungi</taxon>
        <taxon>Fungi incertae sedis</taxon>
        <taxon>Zoopagomycota</taxon>
        <taxon>Entomophthoromycotina</taxon>
        <taxon>Basidiobolomycetes</taxon>
        <taxon>Basidiobolales</taxon>
        <taxon>Basidiobolaceae</taxon>
        <taxon>Basidiobolus</taxon>
    </lineage>
</organism>
<comment type="caution">
    <text evidence="1">The sequence shown here is derived from an EMBL/GenBank/DDBJ whole genome shotgun (WGS) entry which is preliminary data.</text>
</comment>
<dbReference type="InterPro" id="IPR053044">
    <property type="entry name" value="Metallo-hydrolase/TatD-type"/>
</dbReference>
<evidence type="ECO:0000313" key="2">
    <source>
        <dbReference type="Proteomes" id="UP001479436"/>
    </source>
</evidence>
<accession>A0ABR2W387</accession>
<dbReference type="PANTHER" id="PTHR47345:SF1">
    <property type="entry name" value="CUT9-INTERACTING PROTEIN SCN1"/>
    <property type="match status" value="1"/>
</dbReference>
<gene>
    <name evidence="1" type="primary">scn1</name>
    <name evidence="1" type="ORF">K7432_005466</name>
</gene>
<sequence length="265" mass="30698">MSTPDIFNQFFDVHSHIHDHPEHLEVFNMKTKWNCPMGTRPSDWELVHEAAMKNPNRVIPGFGVHPWYAHEVAENDQWKDTLKEYLEKHEKAVLGEIGLDKIATNPVSKERYDLPTQLEIFKYQFSLAASLNRVVSVHCVQAHGYLLEYLRQLKPDQFPPKIMLHSYSGSHEIIKAVLKLPKKVGSRFYFSFSKLVNLRTKKLTDNILMIPKNRILIESDANTLEMVDQVMEDICIALGEIWGCENTEVAEITFKNSLEFFGLEE</sequence>